<evidence type="ECO:0000256" key="1">
    <source>
        <dbReference type="SAM" id="MobiDB-lite"/>
    </source>
</evidence>
<dbReference type="InterPro" id="IPR007936">
    <property type="entry name" value="VapE-like_dom"/>
</dbReference>
<feature type="region of interest" description="Disordered" evidence="1">
    <location>
        <begin position="234"/>
        <end position="295"/>
    </location>
</feature>
<dbReference type="Proteomes" id="UP000285710">
    <property type="component" value="Unassembled WGS sequence"/>
</dbReference>
<feature type="domain" description="Virulence-associated protein E-like" evidence="2">
    <location>
        <begin position="59"/>
        <end position="214"/>
    </location>
</feature>
<dbReference type="EMBL" id="SAUW01000012">
    <property type="protein sequence ID" value="RWR10452.1"/>
    <property type="molecule type" value="Genomic_DNA"/>
</dbReference>
<sequence length="342" mass="38273">MMRYLTYPRDWTDTDEVSLHAFIQPSVGMARISESAVRNALRMYVDRKRFNPIADYLSILKWDGIPRLTESLVRYFNAETAEFARLVGSKFFIGMVARAIQPGCKRDEMLILEGKQGARKSIALNIIAGGDEYFLDSLPNMHDKESMMLLHGNWLIEVGELEGMRKSEVNAIKQFTASKNDKYRPPYGQTTLSIPRTSVFAATTNADPHYRRDEMPGSGRATIPACRRETKRYVPAGSSAGPTGRNGPDTTDEAWSKPRCDASSCSASASWPETSTGRMQRSRSESFAGSLEPSPIGLEPMAPRWATVHLLSHEPLHITRHARDRPHALKIAGRGQLRPHPE</sequence>
<accession>A0A443ISB6</accession>
<dbReference type="AlphaFoldDB" id="A0A443ISB6"/>
<keyword evidence="4" id="KW-1185">Reference proteome</keyword>
<organism evidence="3 4">
    <name type="scientific">Paenirhodobacter populi</name>
    <dbReference type="NCBI Taxonomy" id="2306993"/>
    <lineage>
        <taxon>Bacteria</taxon>
        <taxon>Pseudomonadati</taxon>
        <taxon>Pseudomonadota</taxon>
        <taxon>Alphaproteobacteria</taxon>
        <taxon>Rhodobacterales</taxon>
        <taxon>Rhodobacter group</taxon>
        <taxon>Paenirhodobacter</taxon>
    </lineage>
</organism>
<reference evidence="3 4" key="2">
    <citation type="submission" date="2019-01" db="EMBL/GenBank/DDBJ databases">
        <authorList>
            <person name="Li Y."/>
        </authorList>
    </citation>
    <scope>NUCLEOTIDE SEQUENCE [LARGE SCALE GENOMIC DNA]</scope>
    <source>
        <strain evidence="3 4">2D-5</strain>
    </source>
</reference>
<proteinExistence type="predicted"/>
<evidence type="ECO:0000313" key="3">
    <source>
        <dbReference type="EMBL" id="RWR10452.1"/>
    </source>
</evidence>
<evidence type="ECO:0000259" key="2">
    <source>
        <dbReference type="Pfam" id="PF05272"/>
    </source>
</evidence>
<evidence type="ECO:0000313" key="4">
    <source>
        <dbReference type="Proteomes" id="UP000285710"/>
    </source>
</evidence>
<protein>
    <recommendedName>
        <fullName evidence="2">Virulence-associated protein E-like domain-containing protein</fullName>
    </recommendedName>
</protein>
<comment type="caution">
    <text evidence="3">The sequence shown here is derived from an EMBL/GenBank/DDBJ whole genome shotgun (WGS) entry which is preliminary data.</text>
</comment>
<dbReference type="Pfam" id="PF05272">
    <property type="entry name" value="VapE-like_dom"/>
    <property type="match status" value="1"/>
</dbReference>
<gene>
    <name evidence="3" type="ORF">D2T33_12370</name>
</gene>
<dbReference type="PANTHER" id="PTHR34985:SF1">
    <property type="entry name" value="SLR0554 PROTEIN"/>
    <property type="match status" value="1"/>
</dbReference>
<name>A0A443ISB6_9RHOB</name>
<reference evidence="3 4" key="1">
    <citation type="submission" date="2019-01" db="EMBL/GenBank/DDBJ databases">
        <title>Sinorhodobacter populi sp. nov. isolated from the symptomatic bark tissue of Populus euramericana canker.</title>
        <authorList>
            <person name="Xu G."/>
        </authorList>
    </citation>
    <scope>NUCLEOTIDE SEQUENCE [LARGE SCALE GENOMIC DNA]</scope>
    <source>
        <strain evidence="3 4">2D-5</strain>
    </source>
</reference>
<dbReference type="PANTHER" id="PTHR34985">
    <property type="entry name" value="SLR0554 PROTEIN"/>
    <property type="match status" value="1"/>
</dbReference>
<feature type="region of interest" description="Disordered" evidence="1">
    <location>
        <begin position="319"/>
        <end position="342"/>
    </location>
</feature>